<dbReference type="AlphaFoldDB" id="D6U7Z9"/>
<reference evidence="2 3" key="1">
    <citation type="journal article" date="2011" name="Stand. Genomic Sci.">
        <title>Non-contiguous finished genome sequence and contextual data of the filamentous soil bacterium Ktedonobacter racemifer type strain (SOSP1-21).</title>
        <authorList>
            <person name="Chang Y.J."/>
            <person name="Land M."/>
            <person name="Hauser L."/>
            <person name="Chertkov O."/>
            <person name="Del Rio T.G."/>
            <person name="Nolan M."/>
            <person name="Copeland A."/>
            <person name="Tice H."/>
            <person name="Cheng J.F."/>
            <person name="Lucas S."/>
            <person name="Han C."/>
            <person name="Goodwin L."/>
            <person name="Pitluck S."/>
            <person name="Ivanova N."/>
            <person name="Ovchinikova G."/>
            <person name="Pati A."/>
            <person name="Chen A."/>
            <person name="Palaniappan K."/>
            <person name="Mavromatis K."/>
            <person name="Liolios K."/>
            <person name="Brettin T."/>
            <person name="Fiebig A."/>
            <person name="Rohde M."/>
            <person name="Abt B."/>
            <person name="Goker M."/>
            <person name="Detter J.C."/>
            <person name="Woyke T."/>
            <person name="Bristow J."/>
            <person name="Eisen J.A."/>
            <person name="Markowitz V."/>
            <person name="Hugenholtz P."/>
            <person name="Kyrpides N.C."/>
            <person name="Klenk H.P."/>
            <person name="Lapidus A."/>
        </authorList>
    </citation>
    <scope>NUCLEOTIDE SEQUENCE [LARGE SCALE GENOMIC DNA]</scope>
    <source>
        <strain evidence="3">DSM 44963</strain>
    </source>
</reference>
<evidence type="ECO:0000313" key="2">
    <source>
        <dbReference type="EMBL" id="EFH80010.1"/>
    </source>
</evidence>
<evidence type="ECO:0000256" key="1">
    <source>
        <dbReference type="SAM" id="MobiDB-lite"/>
    </source>
</evidence>
<comment type="caution">
    <text evidence="2">The sequence shown here is derived from an EMBL/GenBank/DDBJ whole genome shotgun (WGS) entry which is preliminary data.</text>
</comment>
<proteinExistence type="predicted"/>
<dbReference type="EMBL" id="ADVG01000005">
    <property type="protein sequence ID" value="EFH80010.1"/>
    <property type="molecule type" value="Genomic_DNA"/>
</dbReference>
<dbReference type="STRING" id="485913.Krac_0548"/>
<dbReference type="RefSeq" id="WP_007922277.1">
    <property type="nucleotide sequence ID" value="NZ_ADVG01000005.1"/>
</dbReference>
<feature type="compositionally biased region" description="Polar residues" evidence="1">
    <location>
        <begin position="45"/>
        <end position="55"/>
    </location>
</feature>
<name>D6U7Z9_KTERA</name>
<feature type="region of interest" description="Disordered" evidence="1">
    <location>
        <begin position="37"/>
        <end position="72"/>
    </location>
</feature>
<evidence type="ECO:0000313" key="3">
    <source>
        <dbReference type="Proteomes" id="UP000004508"/>
    </source>
</evidence>
<accession>D6U7Z9</accession>
<organism evidence="2 3">
    <name type="scientific">Ktedonobacter racemifer DSM 44963</name>
    <dbReference type="NCBI Taxonomy" id="485913"/>
    <lineage>
        <taxon>Bacteria</taxon>
        <taxon>Bacillati</taxon>
        <taxon>Chloroflexota</taxon>
        <taxon>Ktedonobacteria</taxon>
        <taxon>Ktedonobacterales</taxon>
        <taxon>Ktedonobacteraceae</taxon>
        <taxon>Ktedonobacter</taxon>
    </lineage>
</organism>
<protein>
    <submittedName>
        <fullName evidence="2">Uncharacterized protein</fullName>
    </submittedName>
</protein>
<gene>
    <name evidence="2" type="ORF">Krac_0548</name>
</gene>
<sequence>MSQSGQESQFSLTVAQVIARLRVTDWTIQRHTEAGQSHRILGADSPSSVMTNQLSRPCFTNGLDKTLEKGAE</sequence>
<keyword evidence="3" id="KW-1185">Reference proteome</keyword>
<dbReference type="InParanoid" id="D6U7Z9"/>
<dbReference type="Proteomes" id="UP000004508">
    <property type="component" value="Unassembled WGS sequence"/>
</dbReference>